<dbReference type="RefSeq" id="WP_311424674.1">
    <property type="nucleotide sequence ID" value="NZ_JAVREH010000042.1"/>
</dbReference>
<evidence type="ECO:0000256" key="5">
    <source>
        <dbReference type="ARBA" id="ARBA00022989"/>
    </source>
</evidence>
<evidence type="ECO:0000256" key="7">
    <source>
        <dbReference type="SAM" id="Phobius"/>
    </source>
</evidence>
<feature type="transmembrane region" description="Helical" evidence="7">
    <location>
        <begin position="224"/>
        <end position="248"/>
    </location>
</feature>
<comment type="caution">
    <text evidence="8">The sequence shown here is derived from an EMBL/GenBank/DDBJ whole genome shotgun (WGS) entry which is preliminary data.</text>
</comment>
<name>A0ABU2JH13_9ACTN</name>
<keyword evidence="6 7" id="KW-0472">Membrane</keyword>
<feature type="transmembrane region" description="Helical" evidence="7">
    <location>
        <begin position="269"/>
        <end position="290"/>
    </location>
</feature>
<dbReference type="Proteomes" id="UP001183176">
    <property type="component" value="Unassembled WGS sequence"/>
</dbReference>
<feature type="transmembrane region" description="Helical" evidence="7">
    <location>
        <begin position="28"/>
        <end position="46"/>
    </location>
</feature>
<feature type="transmembrane region" description="Helical" evidence="7">
    <location>
        <begin position="52"/>
        <end position="70"/>
    </location>
</feature>
<feature type="transmembrane region" description="Helical" evidence="7">
    <location>
        <begin position="296"/>
        <end position="313"/>
    </location>
</feature>
<evidence type="ECO:0000313" key="8">
    <source>
        <dbReference type="EMBL" id="MDT0263528.1"/>
    </source>
</evidence>
<proteinExistence type="inferred from homology"/>
<evidence type="ECO:0000256" key="3">
    <source>
        <dbReference type="ARBA" id="ARBA00022475"/>
    </source>
</evidence>
<dbReference type="PANTHER" id="PTHR30106:SF2">
    <property type="entry name" value="UPF0324 INNER MEMBRANE PROTEIN YEIH"/>
    <property type="match status" value="1"/>
</dbReference>
<feature type="transmembrane region" description="Helical" evidence="7">
    <location>
        <begin position="140"/>
        <end position="157"/>
    </location>
</feature>
<feature type="transmembrane region" description="Helical" evidence="7">
    <location>
        <begin position="106"/>
        <end position="128"/>
    </location>
</feature>
<evidence type="ECO:0000256" key="4">
    <source>
        <dbReference type="ARBA" id="ARBA00022692"/>
    </source>
</evidence>
<dbReference type="InterPro" id="IPR018383">
    <property type="entry name" value="UPF0324_pro"/>
</dbReference>
<dbReference type="PANTHER" id="PTHR30106">
    <property type="entry name" value="INNER MEMBRANE PROTEIN YEIH-RELATED"/>
    <property type="match status" value="1"/>
</dbReference>
<keyword evidence="9" id="KW-1185">Reference proteome</keyword>
<evidence type="ECO:0000256" key="1">
    <source>
        <dbReference type="ARBA" id="ARBA00004651"/>
    </source>
</evidence>
<evidence type="ECO:0000313" key="9">
    <source>
        <dbReference type="Proteomes" id="UP001183176"/>
    </source>
</evidence>
<comment type="similarity">
    <text evidence="2">Belongs to the UPF0324 family.</text>
</comment>
<dbReference type="EMBL" id="JAVREH010000042">
    <property type="protein sequence ID" value="MDT0263528.1"/>
    <property type="molecule type" value="Genomic_DNA"/>
</dbReference>
<gene>
    <name evidence="8" type="ORF">RM423_19285</name>
</gene>
<keyword evidence="5 7" id="KW-1133">Transmembrane helix</keyword>
<comment type="subcellular location">
    <subcellularLocation>
        <location evidence="1">Cell membrane</location>
        <topology evidence="1">Multi-pass membrane protein</topology>
    </subcellularLocation>
</comment>
<keyword evidence="3" id="KW-1003">Cell membrane</keyword>
<reference evidence="9" key="1">
    <citation type="submission" date="2023-07" db="EMBL/GenBank/DDBJ databases">
        <title>30 novel species of actinomycetes from the DSMZ collection.</title>
        <authorList>
            <person name="Nouioui I."/>
        </authorList>
    </citation>
    <scope>NUCLEOTIDE SEQUENCE [LARGE SCALE GENOMIC DNA]</scope>
    <source>
        <strain evidence="9">DSM 44399</strain>
    </source>
</reference>
<evidence type="ECO:0000256" key="6">
    <source>
        <dbReference type="ARBA" id="ARBA00023136"/>
    </source>
</evidence>
<feature type="transmembrane region" description="Helical" evidence="7">
    <location>
        <begin position="325"/>
        <end position="344"/>
    </location>
</feature>
<dbReference type="Pfam" id="PF03601">
    <property type="entry name" value="Cons_hypoth698"/>
    <property type="match status" value="1"/>
</dbReference>
<organism evidence="8 9">
    <name type="scientific">Jatrophihabitans lederbergiae</name>
    <dbReference type="NCBI Taxonomy" id="3075547"/>
    <lineage>
        <taxon>Bacteria</taxon>
        <taxon>Bacillati</taxon>
        <taxon>Actinomycetota</taxon>
        <taxon>Actinomycetes</taxon>
        <taxon>Jatrophihabitantales</taxon>
        <taxon>Jatrophihabitantaceae</taxon>
        <taxon>Jatrophihabitans</taxon>
    </lineage>
</organism>
<keyword evidence="4 7" id="KW-0812">Transmembrane</keyword>
<evidence type="ECO:0000256" key="2">
    <source>
        <dbReference type="ARBA" id="ARBA00007977"/>
    </source>
</evidence>
<protein>
    <submittedName>
        <fullName evidence="8">Sulfate exporter family transporter</fullName>
    </submittedName>
</protein>
<sequence length="349" mass="35640">MGLGVGQAQGMVIIDIPASTPTRRGLRLVPGLVVVAVATAVAYVVARAVPALNPSTVAVMLGVLLANMGLHRRVLHPGTHLASHRLLRISIVLLGLQLSLRQLVHLGSGGLVVVLLTVTVTFLGTQLLGRAMGMSAARGLLVATGFSICGASAVAAMEPVAGGDEEDTGIAIALVTLCGSLAILILPALRVPLGLDVVSFGSWVGASVHDVGQTVATADRVPGALSTAVVVKLTRVVLLAPLVAGFSLTRRRQRTGALNRGRRPAPVPLFVAGFLGSVVITSTGALPHVVLNIAKIIQGVLLAAALVGLGTTIHLPTLRRTGGRALLLGLASWILVASIAYLGVRLLGR</sequence>
<accession>A0ABU2JH13</accession>
<feature type="transmembrane region" description="Helical" evidence="7">
    <location>
        <begin position="169"/>
        <end position="186"/>
    </location>
</feature>